<dbReference type="InterPro" id="IPR002508">
    <property type="entry name" value="MurNAc-LAA_cat"/>
</dbReference>
<feature type="domain" description="MurNAc-LAA" evidence="5">
    <location>
        <begin position="291"/>
        <end position="447"/>
    </location>
</feature>
<dbReference type="SUPFAM" id="SSF53187">
    <property type="entry name" value="Zn-dependent exopeptidases"/>
    <property type="match status" value="1"/>
</dbReference>
<dbReference type="Pfam" id="PF01520">
    <property type="entry name" value="Amidase_3"/>
    <property type="match status" value="1"/>
</dbReference>
<protein>
    <recommendedName>
        <fullName evidence="2">N-acetylmuramoyl-L-alanine amidase</fullName>
        <ecNumber evidence="2">3.5.1.28</ecNumber>
    </recommendedName>
</protein>
<evidence type="ECO:0000259" key="5">
    <source>
        <dbReference type="SMART" id="SM00646"/>
    </source>
</evidence>
<dbReference type="Proteomes" id="UP000621859">
    <property type="component" value="Unassembled WGS sequence"/>
</dbReference>
<dbReference type="EMBL" id="BMLY01000004">
    <property type="protein sequence ID" value="GGP27026.1"/>
    <property type="molecule type" value="Genomic_DNA"/>
</dbReference>
<dbReference type="RefSeq" id="WP_188695066.1">
    <property type="nucleotide sequence ID" value="NZ_BMLY01000004.1"/>
</dbReference>
<gene>
    <name evidence="6" type="primary">amiC</name>
    <name evidence="6" type="ORF">GCM10010971_28450</name>
</gene>
<dbReference type="Gene3D" id="3.40.630.40">
    <property type="entry name" value="Zn-dependent exopeptidases"/>
    <property type="match status" value="1"/>
</dbReference>
<dbReference type="Gene3D" id="2.60.40.3500">
    <property type="match status" value="1"/>
</dbReference>
<proteinExistence type="predicted"/>
<keyword evidence="7" id="KW-1185">Reference proteome</keyword>
<organism evidence="6 7">
    <name type="scientific">Silvimonas amylolytica</name>
    <dbReference type="NCBI Taxonomy" id="449663"/>
    <lineage>
        <taxon>Bacteria</taxon>
        <taxon>Pseudomonadati</taxon>
        <taxon>Pseudomonadota</taxon>
        <taxon>Betaproteobacteria</taxon>
        <taxon>Neisseriales</taxon>
        <taxon>Chitinibacteraceae</taxon>
        <taxon>Silvimonas</taxon>
    </lineage>
</organism>
<dbReference type="InterPro" id="IPR050695">
    <property type="entry name" value="N-acetylmuramoyl_amidase_3"/>
</dbReference>
<feature type="compositionally biased region" description="Low complexity" evidence="4">
    <location>
        <begin position="185"/>
        <end position="201"/>
    </location>
</feature>
<dbReference type="SMART" id="SM00646">
    <property type="entry name" value="Ami_3"/>
    <property type="match status" value="1"/>
</dbReference>
<evidence type="ECO:0000313" key="7">
    <source>
        <dbReference type="Proteomes" id="UP000621859"/>
    </source>
</evidence>
<evidence type="ECO:0000256" key="4">
    <source>
        <dbReference type="SAM" id="MobiDB-lite"/>
    </source>
</evidence>
<evidence type="ECO:0000313" key="6">
    <source>
        <dbReference type="EMBL" id="GGP27026.1"/>
    </source>
</evidence>
<dbReference type="Pfam" id="PF11741">
    <property type="entry name" value="AMIN"/>
    <property type="match status" value="1"/>
</dbReference>
<comment type="catalytic activity">
    <reaction evidence="1">
        <text>Hydrolyzes the link between N-acetylmuramoyl residues and L-amino acid residues in certain cell-wall glycopeptides.</text>
        <dbReference type="EC" id="3.5.1.28"/>
    </reaction>
</comment>
<dbReference type="CDD" id="cd02696">
    <property type="entry name" value="MurNAc-LAA"/>
    <property type="match status" value="1"/>
</dbReference>
<sequence length="464" mass="50263">MSRATRPHALTPDSGRRSALRAAVSTLFLTVVPAGLARAAAAASVVAVRVWPAQAYTRVTIESTAPLTFNQFVLKNPDRLVVDLQGVDLDSELQKLAGKVGNDDPYIQQLRAGLNKPGTVRLVLDLKTEVRPQVFSLAPVAEYKNRLVIDLYPAVQKDPLLAFLDNQTTPDGLLDPAQLKLDKNPGAASQPQQATQQPAQPDRSPNDDVMAQADSKPIDRSKLKVDRLITVVLDPGHGGEDPGATGPSGNHEKDVVLSIARKLKARLETDPNIRVVMTRDADFFVPLGVRVKKARAVQGDLFMSIHADAFIRPDANGSSVFVLSDKGATSTAAKWLAQTQNDADLIGGVKISNTQDKYLAHTLMDLTQTATLNDSMRFGRAMLTELGGLNRLHKGAVEQAGFAVLKAPDIPSILVETAFISNPQEEQRLISEDYQDKMAETLHTGIKKYFAKNPPLSRTKLAQG</sequence>
<dbReference type="PROSITE" id="PS51318">
    <property type="entry name" value="TAT"/>
    <property type="match status" value="1"/>
</dbReference>
<comment type="caution">
    <text evidence="6">The sequence shown here is derived from an EMBL/GenBank/DDBJ whole genome shotgun (WGS) entry which is preliminary data.</text>
</comment>
<evidence type="ECO:0000256" key="3">
    <source>
        <dbReference type="ARBA" id="ARBA00022801"/>
    </source>
</evidence>
<evidence type="ECO:0000256" key="2">
    <source>
        <dbReference type="ARBA" id="ARBA00011901"/>
    </source>
</evidence>
<reference evidence="7" key="1">
    <citation type="journal article" date="2019" name="Int. J. Syst. Evol. Microbiol.">
        <title>The Global Catalogue of Microorganisms (GCM) 10K type strain sequencing project: providing services to taxonomists for standard genome sequencing and annotation.</title>
        <authorList>
            <consortium name="The Broad Institute Genomics Platform"/>
            <consortium name="The Broad Institute Genome Sequencing Center for Infectious Disease"/>
            <person name="Wu L."/>
            <person name="Ma J."/>
        </authorList>
    </citation>
    <scope>NUCLEOTIDE SEQUENCE [LARGE SCALE GENOMIC DNA]</scope>
    <source>
        <strain evidence="7">CGMCC 1.8860</strain>
    </source>
</reference>
<keyword evidence="3" id="KW-0378">Hydrolase</keyword>
<dbReference type="InterPro" id="IPR006311">
    <property type="entry name" value="TAT_signal"/>
</dbReference>
<accession>A0ABQ2PNT3</accession>
<dbReference type="PANTHER" id="PTHR30404">
    <property type="entry name" value="N-ACETYLMURAMOYL-L-ALANINE AMIDASE"/>
    <property type="match status" value="1"/>
</dbReference>
<dbReference type="InterPro" id="IPR021731">
    <property type="entry name" value="AMIN_dom"/>
</dbReference>
<dbReference type="EC" id="3.5.1.28" evidence="2"/>
<feature type="region of interest" description="Disordered" evidence="4">
    <location>
        <begin position="173"/>
        <end position="217"/>
    </location>
</feature>
<evidence type="ECO:0000256" key="1">
    <source>
        <dbReference type="ARBA" id="ARBA00001561"/>
    </source>
</evidence>
<dbReference type="PANTHER" id="PTHR30404:SF0">
    <property type="entry name" value="N-ACETYLMURAMOYL-L-ALANINE AMIDASE AMIC"/>
    <property type="match status" value="1"/>
</dbReference>
<name>A0ABQ2PNT3_9NEIS</name>